<dbReference type="PANTHER" id="PTHR42765">
    <property type="entry name" value="SOLEUCYL-TRNA SYNTHETASE"/>
    <property type="match status" value="1"/>
</dbReference>
<dbReference type="Gene3D" id="1.10.730.20">
    <property type="match status" value="1"/>
</dbReference>
<feature type="domain" description="Aminoacyl-tRNA synthetase class Ia" evidence="12">
    <location>
        <begin position="25"/>
        <end position="672"/>
    </location>
</feature>
<dbReference type="Gene3D" id="3.40.50.620">
    <property type="entry name" value="HUPs"/>
    <property type="match status" value="2"/>
</dbReference>
<organism evidence="16">
    <name type="scientific">Aureococcus anophagefferens</name>
    <name type="common">Harmful bloom alga</name>
    <dbReference type="NCBI Taxonomy" id="44056"/>
    <lineage>
        <taxon>Eukaryota</taxon>
        <taxon>Sar</taxon>
        <taxon>Stramenopiles</taxon>
        <taxon>Ochrophyta</taxon>
        <taxon>Pelagophyceae</taxon>
        <taxon>Pelagomonadales</taxon>
        <taxon>Pelagomonadaceae</taxon>
        <taxon>Aureococcus</taxon>
    </lineage>
</organism>
<comment type="similarity">
    <text evidence="2 11">Belongs to the class-I aminoacyl-tRNA synthetase family.</text>
</comment>
<dbReference type="Proteomes" id="UP000002729">
    <property type="component" value="Unassembled WGS sequence"/>
</dbReference>
<dbReference type="Gene3D" id="1.10.10.830">
    <property type="entry name" value="Ile-tRNA synthetase CP2 domain-like"/>
    <property type="match status" value="1"/>
</dbReference>
<dbReference type="InterPro" id="IPR002301">
    <property type="entry name" value="Ile-tRNA-ligase"/>
</dbReference>
<evidence type="ECO:0000256" key="5">
    <source>
        <dbReference type="ARBA" id="ARBA00022741"/>
    </source>
</evidence>
<dbReference type="InterPro" id="IPR010663">
    <property type="entry name" value="Znf_FPG/IleRS"/>
</dbReference>
<dbReference type="Pfam" id="PF08264">
    <property type="entry name" value="Anticodon_1"/>
    <property type="match status" value="1"/>
</dbReference>
<dbReference type="InterPro" id="IPR050081">
    <property type="entry name" value="Ile-tRNA_ligase"/>
</dbReference>
<evidence type="ECO:0000313" key="16">
    <source>
        <dbReference type="Proteomes" id="UP000002729"/>
    </source>
</evidence>
<evidence type="ECO:0000256" key="6">
    <source>
        <dbReference type="ARBA" id="ARBA00022840"/>
    </source>
</evidence>
<keyword evidence="4 11" id="KW-0436">Ligase</keyword>
<dbReference type="HAMAP" id="MF_02002">
    <property type="entry name" value="Ile_tRNA_synth_type1"/>
    <property type="match status" value="1"/>
</dbReference>
<evidence type="ECO:0000256" key="7">
    <source>
        <dbReference type="ARBA" id="ARBA00022917"/>
    </source>
</evidence>
<dbReference type="NCBIfam" id="TIGR00392">
    <property type="entry name" value="ileS"/>
    <property type="match status" value="1"/>
</dbReference>
<dbReference type="PROSITE" id="PS00178">
    <property type="entry name" value="AA_TRNA_LIGASE_I"/>
    <property type="match status" value="1"/>
</dbReference>
<dbReference type="SUPFAM" id="SSF52374">
    <property type="entry name" value="Nucleotidylyl transferase"/>
    <property type="match status" value="1"/>
</dbReference>
<keyword evidence="5 11" id="KW-0547">Nucleotide-binding</keyword>
<keyword evidence="16" id="KW-1185">Reference proteome</keyword>
<proteinExistence type="inferred from homology"/>
<reference evidence="15 16" key="1">
    <citation type="journal article" date="2011" name="Proc. Natl. Acad. Sci. U.S.A.">
        <title>Niche of harmful alga Aureococcus anophagefferens revealed through ecogenomics.</title>
        <authorList>
            <person name="Gobler C.J."/>
            <person name="Berry D.L."/>
            <person name="Dyhrman S.T."/>
            <person name="Wilhelm S.W."/>
            <person name="Salamov A."/>
            <person name="Lobanov A.V."/>
            <person name="Zhang Y."/>
            <person name="Collier J.L."/>
            <person name="Wurch L.L."/>
            <person name="Kustka A.B."/>
            <person name="Dill B.D."/>
            <person name="Shah M."/>
            <person name="VerBerkmoes N.C."/>
            <person name="Kuo A."/>
            <person name="Terry A."/>
            <person name="Pangilinan J."/>
            <person name="Lindquist E.A."/>
            <person name="Lucas S."/>
            <person name="Paulsen I.T."/>
            <person name="Hattenrath-Lehmann T.K."/>
            <person name="Talmage S.C."/>
            <person name="Walker E.A."/>
            <person name="Koch F."/>
            <person name="Burson A.M."/>
            <person name="Marcoval M.A."/>
            <person name="Tang Y.Z."/>
            <person name="Lecleir G.R."/>
            <person name="Coyne K.J."/>
            <person name="Berg G.M."/>
            <person name="Bertrand E.M."/>
            <person name="Saito M.A."/>
            <person name="Gladyshev V.N."/>
            <person name="Grigoriev I.V."/>
        </authorList>
    </citation>
    <scope>NUCLEOTIDE SEQUENCE [LARGE SCALE GENOMIC DNA]</scope>
    <source>
        <strain evidence="16">CCMP 1984</strain>
    </source>
</reference>
<dbReference type="Pfam" id="PF00133">
    <property type="entry name" value="tRNA-synt_1"/>
    <property type="match status" value="1"/>
</dbReference>
<dbReference type="InterPro" id="IPR009080">
    <property type="entry name" value="tRNAsynth_Ia_anticodon-bd"/>
</dbReference>
<evidence type="ECO:0000256" key="9">
    <source>
        <dbReference type="ARBA" id="ARBA00032665"/>
    </source>
</evidence>
<dbReference type="GO" id="GO:0004822">
    <property type="term" value="F:isoleucine-tRNA ligase activity"/>
    <property type="evidence" value="ECO:0007669"/>
    <property type="project" value="UniProtKB-EC"/>
</dbReference>
<dbReference type="InterPro" id="IPR001412">
    <property type="entry name" value="aa-tRNA-synth_I_CS"/>
</dbReference>
<evidence type="ECO:0000256" key="10">
    <source>
        <dbReference type="ARBA" id="ARBA00048359"/>
    </source>
</evidence>
<dbReference type="InterPro" id="IPR023585">
    <property type="entry name" value="Ile-tRNA-ligase_type1"/>
</dbReference>
<evidence type="ECO:0000259" key="13">
    <source>
        <dbReference type="Pfam" id="PF06827"/>
    </source>
</evidence>
<dbReference type="GeneID" id="20217971"/>
<keyword evidence="6 11" id="KW-0067">ATP-binding</keyword>
<dbReference type="GO" id="GO:0032543">
    <property type="term" value="P:mitochondrial translation"/>
    <property type="evidence" value="ECO:0007669"/>
    <property type="project" value="TreeGrafter"/>
</dbReference>
<dbReference type="GO" id="GO:0002161">
    <property type="term" value="F:aminoacyl-tRNA deacylase activity"/>
    <property type="evidence" value="ECO:0007669"/>
    <property type="project" value="InterPro"/>
</dbReference>
<dbReference type="InParanoid" id="F0Y2U7"/>
<dbReference type="FunFam" id="3.40.50.620:FF:000111">
    <property type="entry name" value="Mitochondrial isoleucyl-tRNA synthetase"/>
    <property type="match status" value="1"/>
</dbReference>
<keyword evidence="7 11" id="KW-0648">Protein biosynthesis</keyword>
<dbReference type="Pfam" id="PF06827">
    <property type="entry name" value="zf-FPG_IleRS"/>
    <property type="match status" value="1"/>
</dbReference>
<evidence type="ECO:0000256" key="11">
    <source>
        <dbReference type="RuleBase" id="RU363035"/>
    </source>
</evidence>
<dbReference type="GO" id="GO:0005739">
    <property type="term" value="C:mitochondrion"/>
    <property type="evidence" value="ECO:0007669"/>
    <property type="project" value="UniProtKB-SubCell"/>
</dbReference>
<evidence type="ECO:0000256" key="1">
    <source>
        <dbReference type="ARBA" id="ARBA00004173"/>
    </source>
</evidence>
<dbReference type="OrthoDB" id="10264412at2759"/>
<dbReference type="PRINTS" id="PR00984">
    <property type="entry name" value="TRNASYNTHILE"/>
</dbReference>
<keyword evidence="8 11" id="KW-0030">Aminoacyl-tRNA synthetase</keyword>
<evidence type="ECO:0000256" key="2">
    <source>
        <dbReference type="ARBA" id="ARBA00005594"/>
    </source>
</evidence>
<dbReference type="InterPro" id="IPR013155">
    <property type="entry name" value="M/V/L/I-tRNA-synth_anticd-bd"/>
</dbReference>
<dbReference type="Gene3D" id="3.90.740.10">
    <property type="entry name" value="Valyl/Leucyl/Isoleucyl-tRNA synthetase, editing domain"/>
    <property type="match status" value="1"/>
</dbReference>
<comment type="catalytic activity">
    <reaction evidence="10">
        <text>tRNA(Ile) + L-isoleucine + ATP = L-isoleucyl-tRNA(Ile) + AMP + diphosphate</text>
        <dbReference type="Rhea" id="RHEA:11060"/>
        <dbReference type="Rhea" id="RHEA-COMP:9666"/>
        <dbReference type="Rhea" id="RHEA-COMP:9695"/>
        <dbReference type="ChEBI" id="CHEBI:30616"/>
        <dbReference type="ChEBI" id="CHEBI:33019"/>
        <dbReference type="ChEBI" id="CHEBI:58045"/>
        <dbReference type="ChEBI" id="CHEBI:78442"/>
        <dbReference type="ChEBI" id="CHEBI:78528"/>
        <dbReference type="ChEBI" id="CHEBI:456215"/>
        <dbReference type="EC" id="6.1.1.5"/>
    </reaction>
</comment>
<dbReference type="GO" id="GO:0005524">
    <property type="term" value="F:ATP binding"/>
    <property type="evidence" value="ECO:0007669"/>
    <property type="project" value="UniProtKB-KW"/>
</dbReference>
<dbReference type="GO" id="GO:0006428">
    <property type="term" value="P:isoleucyl-tRNA aminoacylation"/>
    <property type="evidence" value="ECO:0007669"/>
    <property type="project" value="InterPro"/>
</dbReference>
<feature type="domain" description="Methionyl/Valyl/Leucyl/Isoleucyl-tRNA synthetase anticodon-binding" evidence="14">
    <location>
        <begin position="727"/>
        <end position="890"/>
    </location>
</feature>
<comment type="subcellular location">
    <subcellularLocation>
        <location evidence="1">Mitochondrion</location>
    </subcellularLocation>
</comment>
<evidence type="ECO:0000256" key="4">
    <source>
        <dbReference type="ARBA" id="ARBA00022598"/>
    </source>
</evidence>
<dbReference type="AlphaFoldDB" id="F0Y2U7"/>
<protein>
    <recommendedName>
        <fullName evidence="3">isoleucine--tRNA ligase</fullName>
        <ecNumber evidence="3">6.1.1.5</ecNumber>
    </recommendedName>
    <alternativeName>
        <fullName evidence="9">Isoleucyl-tRNA synthetase</fullName>
    </alternativeName>
</protein>
<dbReference type="GO" id="GO:0000049">
    <property type="term" value="F:tRNA binding"/>
    <property type="evidence" value="ECO:0007669"/>
    <property type="project" value="InterPro"/>
</dbReference>
<dbReference type="InterPro" id="IPR002300">
    <property type="entry name" value="aa-tRNA-synth_Ia"/>
</dbReference>
<sequence>YRGTVLLPETSFGQRANAINKEPELQKFWADTKVYERLWADAPGAAFTLHDGPPYANGDLHIGHALNKVLKDFINRYRSLRGDKVRYVPGWDCHGLPIELKVLQAINAENKKIKKKTGATPPPLTPLELRRRAAGFAEETVAAQRDSFRRYGVWADWDAPYLTLQPAYEAAQLRVFATMFEQGHIYRGLKPVWYSPSSRTALAEAELEYPDGHTSPSVYAALDVLEPSAGLAAVAGGADAKLAVWTTTPWTLPANLAVAVNGDLDYAVVDSPKGALVVAVDLVDALAAKFACELTVRGSLKGAALAGTTYARPVANGALGARPAAVVVGGDYITSEGGTGLVHTAPGHGMDDYQTGLKHDLPPFSPVDAAGKFTADAGDGLEGLPVLGAGGEEIAARLEAAGNLLLAEPYEHRYPYDWRTKKPVLMRATDQWFASVSSFRQDALDAIDAVKWTPPVGRNRIAAMTEQRGDWCISRQRSWGVPLPVFYAKATGEPLVTPETLEHVEALVAEKGSDAWFELDVADLLPPGELRDAADDYVKGTDTMDVWFDSGTSWAGVVEQRAELGKGGGAPADLYLEGSDQHRGWFQSSLLTSVACRGAAGGGNKGAPYKAVLTHGFVLDEKGFKMSKSLGNVVDPRVVIEGGKNAKVDPPYGADVLRLWVASVDYTADVRLGKNALKQVFEQYRKLRNTLRYMAGNVNGAPTRGTDAFAAYDARDARTYASLPDLDKWLLGRLGALERECFDAYENYQFSRAVGAISAFAVNELSALYLDVAKDRMYVSPAKAGRRVTCMATLVACLDVLPRLLAPLLPHLAEELFQALPYAAGDAYSAERGSVFDLRGDPWDGTNLAPYAAHEEATFAAVRAFRDDANRALEAARRDKVLGASLDATVYAAPPADPALKAAFEAALGPLAAAGKIAPHAADAPDCVDDLRFLLLVSDVVFVDAPADVLAACDAAHVVAAEDSETKATVGAAPATALRCLRCWYHEDSVGDSPDHPTLCARCDDAVK</sequence>
<dbReference type="CDD" id="cd07960">
    <property type="entry name" value="Anticodon_Ia_Ile_BEm"/>
    <property type="match status" value="1"/>
</dbReference>
<evidence type="ECO:0000259" key="12">
    <source>
        <dbReference type="Pfam" id="PF00133"/>
    </source>
</evidence>
<evidence type="ECO:0000259" key="14">
    <source>
        <dbReference type="Pfam" id="PF08264"/>
    </source>
</evidence>
<dbReference type="InterPro" id="IPR009008">
    <property type="entry name" value="Val/Leu/Ile-tRNA-synth_edit"/>
</dbReference>
<dbReference type="eggNOG" id="KOG0433">
    <property type="taxonomic scope" value="Eukaryota"/>
</dbReference>
<accession>F0Y2U7</accession>
<feature type="non-terminal residue" evidence="15">
    <location>
        <position position="1008"/>
    </location>
</feature>
<evidence type="ECO:0000256" key="3">
    <source>
        <dbReference type="ARBA" id="ARBA00013165"/>
    </source>
</evidence>
<dbReference type="SUPFAM" id="SSF50677">
    <property type="entry name" value="ValRS/IleRS/LeuRS editing domain"/>
    <property type="match status" value="1"/>
</dbReference>
<dbReference type="OMA" id="HCWRCKT"/>
<gene>
    <name evidence="15" type="ORF">AURANDRAFT_10097</name>
</gene>
<evidence type="ECO:0000256" key="8">
    <source>
        <dbReference type="ARBA" id="ARBA00023146"/>
    </source>
</evidence>
<feature type="non-terminal residue" evidence="15">
    <location>
        <position position="1"/>
    </location>
</feature>
<dbReference type="EC" id="6.1.1.5" evidence="3"/>
<dbReference type="PANTHER" id="PTHR42765:SF1">
    <property type="entry name" value="ISOLEUCINE--TRNA LIGASE, MITOCHONDRIAL"/>
    <property type="match status" value="1"/>
</dbReference>
<dbReference type="InterPro" id="IPR014729">
    <property type="entry name" value="Rossmann-like_a/b/a_fold"/>
</dbReference>
<dbReference type="InterPro" id="IPR033708">
    <property type="entry name" value="Anticodon_Ile_BEm"/>
</dbReference>
<evidence type="ECO:0000313" key="15">
    <source>
        <dbReference type="EMBL" id="EGB10144.1"/>
    </source>
</evidence>
<dbReference type="KEGG" id="aaf:AURANDRAFT_10097"/>
<dbReference type="SUPFAM" id="SSF47323">
    <property type="entry name" value="Anticodon-binding domain of a subclass of class I aminoacyl-tRNA synthetases"/>
    <property type="match status" value="1"/>
</dbReference>
<feature type="domain" description="Zinc finger FPG/IleRS-type" evidence="13">
    <location>
        <begin position="979"/>
        <end position="1004"/>
    </location>
</feature>
<dbReference type="RefSeq" id="XP_009034930.1">
    <property type="nucleotide sequence ID" value="XM_009036682.1"/>
</dbReference>
<name>F0Y2U7_AURAN</name>
<dbReference type="EMBL" id="GL833124">
    <property type="protein sequence ID" value="EGB10144.1"/>
    <property type="molecule type" value="Genomic_DNA"/>
</dbReference>